<proteinExistence type="inferred from homology"/>
<protein>
    <recommendedName>
        <fullName evidence="4 8">L-2,4-diaminobutyric acid acetyltransferase</fullName>
        <shortName evidence="8">DABA acetyltransferase</shortName>
        <ecNumber evidence="3 8">2.3.1.178</ecNumber>
    </recommendedName>
</protein>
<feature type="region of interest" description="Disordered" evidence="9">
    <location>
        <begin position="158"/>
        <end position="178"/>
    </location>
</feature>
<evidence type="ECO:0000259" key="10">
    <source>
        <dbReference type="PROSITE" id="PS51186"/>
    </source>
</evidence>
<dbReference type="PANTHER" id="PTHR43072:SF23">
    <property type="entry name" value="UPF0039 PROTEIN C11D3.02C"/>
    <property type="match status" value="1"/>
</dbReference>
<dbReference type="UniPathway" id="UPA00067">
    <property type="reaction ID" value="UER00122"/>
</dbReference>
<gene>
    <name evidence="8 11" type="primary">ectA</name>
    <name evidence="12" type="ORF">ENSA7_10050</name>
</gene>
<dbReference type="EC" id="2.3.1.178" evidence="3 8"/>
<comment type="pathway">
    <text evidence="1 8">Amine and polyamine biosynthesis; ectoine biosynthesis; L-ectoine from L-aspartate 4-semialdehyde: step 2/3.</text>
</comment>
<evidence type="ECO:0000256" key="7">
    <source>
        <dbReference type="ARBA" id="ARBA00048924"/>
    </source>
</evidence>
<dbReference type="InterPro" id="IPR016181">
    <property type="entry name" value="Acyl_CoA_acyltransferase"/>
</dbReference>
<dbReference type="PROSITE" id="PS51186">
    <property type="entry name" value="GNAT"/>
    <property type="match status" value="1"/>
</dbReference>
<evidence type="ECO:0000313" key="12">
    <source>
        <dbReference type="EMBL" id="PRQ09313.1"/>
    </source>
</evidence>
<dbReference type="Gene3D" id="3.40.630.30">
    <property type="match status" value="1"/>
</dbReference>
<evidence type="ECO:0000256" key="8">
    <source>
        <dbReference type="RuleBase" id="RU365045"/>
    </source>
</evidence>
<dbReference type="Proteomes" id="UP000238823">
    <property type="component" value="Unassembled WGS sequence"/>
</dbReference>
<dbReference type="SUPFAM" id="SSF55729">
    <property type="entry name" value="Acyl-CoA N-acyltransferases (Nat)"/>
    <property type="match status" value="1"/>
</dbReference>
<evidence type="ECO:0000256" key="6">
    <source>
        <dbReference type="ARBA" id="ARBA00023315"/>
    </source>
</evidence>
<comment type="catalytic activity">
    <reaction evidence="7 8">
        <text>L-2,4-diaminobutanoate + acetyl-CoA = (2S)-4-acetamido-2-aminobutanoate + CoA + H(+)</text>
        <dbReference type="Rhea" id="RHEA:16901"/>
        <dbReference type="ChEBI" id="CHEBI:15378"/>
        <dbReference type="ChEBI" id="CHEBI:57287"/>
        <dbReference type="ChEBI" id="CHEBI:57288"/>
        <dbReference type="ChEBI" id="CHEBI:58761"/>
        <dbReference type="ChEBI" id="CHEBI:58929"/>
        <dbReference type="EC" id="2.3.1.178"/>
    </reaction>
</comment>
<dbReference type="EMBL" id="PVNL01000029">
    <property type="protein sequence ID" value="PRQ09313.1"/>
    <property type="molecule type" value="Genomic_DNA"/>
</dbReference>
<feature type="domain" description="N-acetyltransferase" evidence="10">
    <location>
        <begin position="16"/>
        <end position="158"/>
    </location>
</feature>
<keyword evidence="6 8" id="KW-0012">Acyltransferase</keyword>
<name>A0A120MFK8_9BACT</name>
<evidence type="ECO:0000313" key="13">
    <source>
        <dbReference type="Proteomes" id="UP000238823"/>
    </source>
</evidence>
<comment type="similarity">
    <text evidence="2 8">Belongs to the acetyltransferase family. EctA subfamily.</text>
</comment>
<dbReference type="RefSeq" id="WP_106088057.1">
    <property type="nucleotide sequence ID" value="NZ_PVNL01000029.1"/>
</dbReference>
<dbReference type="NCBIfam" id="TIGR02406">
    <property type="entry name" value="ectoine_EctA"/>
    <property type="match status" value="1"/>
</dbReference>
<dbReference type="Pfam" id="PF00583">
    <property type="entry name" value="Acetyltransf_1"/>
    <property type="match status" value="1"/>
</dbReference>
<evidence type="ECO:0000256" key="4">
    <source>
        <dbReference type="ARBA" id="ARBA00017935"/>
    </source>
</evidence>
<evidence type="ECO:0000256" key="3">
    <source>
        <dbReference type="ARBA" id="ARBA00012355"/>
    </source>
</evidence>
<dbReference type="AlphaFoldDB" id="A0A120MFK8"/>
<evidence type="ECO:0000256" key="1">
    <source>
        <dbReference type="ARBA" id="ARBA00004978"/>
    </source>
</evidence>
<dbReference type="CDD" id="cd04301">
    <property type="entry name" value="NAT_SF"/>
    <property type="match status" value="1"/>
</dbReference>
<reference evidence="12 13" key="2">
    <citation type="submission" date="2018-03" db="EMBL/GenBank/DDBJ databases">
        <title>Draft Genome Sequences of the Obligatory Marine Myxobacteria Enhygromyxa salina SWB007.</title>
        <authorList>
            <person name="Poehlein A."/>
            <person name="Moghaddam J.A."/>
            <person name="Harms H."/>
            <person name="Alanjari M."/>
            <person name="Koenig G.M."/>
            <person name="Daniel R."/>
            <person name="Schaeberle T.F."/>
        </authorList>
    </citation>
    <scope>NUCLEOTIDE SEQUENCE [LARGE SCALE GENOMIC DNA]</scope>
    <source>
        <strain evidence="12 13">SWB007</strain>
    </source>
</reference>
<dbReference type="GO" id="GO:0033816">
    <property type="term" value="F:diaminobutyrate acetyltransferase activity"/>
    <property type="evidence" value="ECO:0007669"/>
    <property type="project" value="UniProtKB-EC"/>
</dbReference>
<organism evidence="11">
    <name type="scientific">Enhygromyxa salina</name>
    <dbReference type="NCBI Taxonomy" id="215803"/>
    <lineage>
        <taxon>Bacteria</taxon>
        <taxon>Pseudomonadati</taxon>
        <taxon>Myxococcota</taxon>
        <taxon>Polyangia</taxon>
        <taxon>Nannocystales</taxon>
        <taxon>Nannocystaceae</taxon>
        <taxon>Enhygromyxa</taxon>
    </lineage>
</organism>
<evidence type="ECO:0000256" key="2">
    <source>
        <dbReference type="ARBA" id="ARBA00010712"/>
    </source>
</evidence>
<dbReference type="GO" id="GO:0019491">
    <property type="term" value="P:ectoine biosynthetic process"/>
    <property type="evidence" value="ECO:0007669"/>
    <property type="project" value="UniProtKB-UniPathway"/>
</dbReference>
<evidence type="ECO:0000256" key="5">
    <source>
        <dbReference type="ARBA" id="ARBA00022679"/>
    </source>
</evidence>
<dbReference type="InterPro" id="IPR012772">
    <property type="entry name" value="Ectoine_EctA"/>
</dbReference>
<dbReference type="PANTHER" id="PTHR43072">
    <property type="entry name" value="N-ACETYLTRANSFERASE"/>
    <property type="match status" value="1"/>
</dbReference>
<sequence length="178" mass="19112">MTATAQTSSSAPALEVSLRQPTVADGAAIWTLVRESGALEPNTCYAYLLLATHFAGTCVVAERDGELVGFVLGYRPPTRPEAVFVWQIGVRADARGAGLGKRLLHRLIELPDAADATFLEATVGTSNQASARLFLGFARERGVACERAPGFESADFGPLEHEPEPLYRIGPLRKQETT</sequence>
<dbReference type="EMBL" id="KU237243">
    <property type="protein sequence ID" value="AMH38935.1"/>
    <property type="molecule type" value="Genomic_DNA"/>
</dbReference>
<evidence type="ECO:0000256" key="9">
    <source>
        <dbReference type="SAM" id="MobiDB-lite"/>
    </source>
</evidence>
<dbReference type="InterPro" id="IPR000182">
    <property type="entry name" value="GNAT_dom"/>
</dbReference>
<accession>A0A120MFK8</accession>
<dbReference type="OrthoDB" id="8593648at2"/>
<keyword evidence="5 8" id="KW-0808">Transferase</keyword>
<reference evidence="11" key="1">
    <citation type="journal article" date="2016" name="Microbiology (Mosc.)">
        <title>Different strategies of osmoadaptation in the closely related marine myxobacteria Enhygromyxa salina SWB007 and Plesiocystis pacifica SIR-1.</title>
        <authorList>
            <person name="Amiri Moghaddam J."/>
            <person name="Boehringer N."/>
            <person name="Burdziak A."/>
            <person name="Kunte H.J."/>
            <person name="Galinski E.A."/>
            <person name="Schaberle T.F."/>
        </authorList>
    </citation>
    <scope>NUCLEOTIDE SEQUENCE</scope>
    <source>
        <strain evidence="11">SWB007</strain>
    </source>
</reference>
<comment type="function">
    <text evidence="8">Catalyzes the acetylation of L-2,4-diaminobutyrate (DABA) to gamma-N-acetyl-alpha,gamma-diaminobutyric acid (ADABA) with acetyl coenzyme A.</text>
</comment>
<evidence type="ECO:0000313" key="11">
    <source>
        <dbReference type="EMBL" id="AMH38935.1"/>
    </source>
</evidence>